<evidence type="ECO:0008006" key="4">
    <source>
        <dbReference type="Google" id="ProtNLM"/>
    </source>
</evidence>
<keyword evidence="3" id="KW-1185">Reference proteome</keyword>
<feature type="signal peptide" evidence="1">
    <location>
        <begin position="1"/>
        <end position="19"/>
    </location>
</feature>
<dbReference type="RefSeq" id="WP_039615721.1">
    <property type="nucleotide sequence ID" value="NZ_CP047166.1"/>
</dbReference>
<proteinExistence type="predicted"/>
<evidence type="ECO:0000313" key="2">
    <source>
        <dbReference type="EMBL" id="QRF65266.1"/>
    </source>
</evidence>
<name>A0ABX7F622_9RHOB</name>
<gene>
    <name evidence="2" type="ORF">GQA70_02415</name>
</gene>
<organism evidence="2 3">
    <name type="scientific">Ponticoccus alexandrii</name>
    <dbReference type="NCBI Taxonomy" id="1943633"/>
    <lineage>
        <taxon>Bacteria</taxon>
        <taxon>Pseudomonadati</taxon>
        <taxon>Pseudomonadota</taxon>
        <taxon>Alphaproteobacteria</taxon>
        <taxon>Rhodobacterales</taxon>
        <taxon>Roseobacteraceae</taxon>
        <taxon>Ponticoccus</taxon>
    </lineage>
</organism>
<keyword evidence="1" id="KW-0732">Signal</keyword>
<protein>
    <recommendedName>
        <fullName evidence="4">TraB/GumN family protein</fullName>
    </recommendedName>
</protein>
<feature type="chain" id="PRO_5046091189" description="TraB/GumN family protein" evidence="1">
    <location>
        <begin position="20"/>
        <end position="299"/>
    </location>
</feature>
<accession>A0ABX7F622</accession>
<evidence type="ECO:0000313" key="3">
    <source>
        <dbReference type="Proteomes" id="UP000596387"/>
    </source>
</evidence>
<sequence>MRKLGMLIWALLLAGPVHAQASWVVESDPSTGRHAARACTEGGDASVCLELSCSTEQPLSWGMRTEGIADLVAAASVDALMVVGSSLVGTLEFESVGMEAFRAPLEETHVDGLERLKAGMRADMRMWFGPEEAPELYRFGLSGSRKAISEVEALCPLPDFAAREVERRTQVDPGSVVLGELAEACRTLDGTIAVMEGFLSEVDLDGKGGMDLVVDHSLAECSTATSLVCSDAGCQNSFWLAQEDGRYRRVFLDTIQSYRSAEPGVVEITFQGVACGRGGGSCTRRYTVGPDALTEITAE</sequence>
<dbReference type="EMBL" id="CP047166">
    <property type="protein sequence ID" value="QRF65266.1"/>
    <property type="molecule type" value="Genomic_DNA"/>
</dbReference>
<evidence type="ECO:0000256" key="1">
    <source>
        <dbReference type="SAM" id="SignalP"/>
    </source>
</evidence>
<reference evidence="2 3" key="1">
    <citation type="submission" date="2019-12" db="EMBL/GenBank/DDBJ databases">
        <title>Complete Genome Sequence of a Quorum-Sensing Bacterium,Rhodobacteraceae bacterium C31, Isolated from a marine microalgae symbiotic bacteria.</title>
        <authorList>
            <person name="Zhang Y."/>
        </authorList>
    </citation>
    <scope>NUCLEOTIDE SEQUENCE [LARGE SCALE GENOMIC DNA]</scope>
    <source>
        <strain evidence="2 3">C31</strain>
    </source>
</reference>
<dbReference type="Proteomes" id="UP000596387">
    <property type="component" value="Chromosome"/>
</dbReference>